<dbReference type="NCBIfam" id="TIGR01697">
    <property type="entry name" value="PNPH-PUNA-XAPA"/>
    <property type="match status" value="1"/>
</dbReference>
<keyword evidence="4 5" id="KW-0808">Transferase</keyword>
<feature type="binding site" evidence="6">
    <location>
        <position position="30"/>
    </location>
    <ligand>
        <name>phosphate</name>
        <dbReference type="ChEBI" id="CHEBI:43474"/>
    </ligand>
</feature>
<dbReference type="GO" id="GO:0004731">
    <property type="term" value="F:purine-nucleoside phosphorylase activity"/>
    <property type="evidence" value="ECO:0007669"/>
    <property type="project" value="UniProtKB-EC"/>
</dbReference>
<comment type="similarity">
    <text evidence="2 5">Belongs to the PNP/MTAP phosphorylase family.</text>
</comment>
<dbReference type="InterPro" id="IPR010943">
    <property type="entry name" value="Xanthosine_phosphorylase"/>
</dbReference>
<evidence type="ECO:0000256" key="4">
    <source>
        <dbReference type="ARBA" id="ARBA00022679"/>
    </source>
</evidence>
<feature type="binding site" evidence="6">
    <location>
        <position position="113"/>
    </location>
    <ligand>
        <name>phosphate</name>
        <dbReference type="ChEBI" id="CHEBI:43474"/>
    </ligand>
</feature>
<comment type="function">
    <text evidence="5">The purine nucleoside phosphorylases catalyze the phosphorolytic breakdown of the N-glycosidic bond in the beta-(deoxy)ribonucleoside molecules, with the formation of the corresponding free purine bases and pentose-1-phosphate.</text>
</comment>
<evidence type="ECO:0000256" key="5">
    <source>
        <dbReference type="PIRNR" id="PIRNR000477"/>
    </source>
</evidence>
<dbReference type="PANTHER" id="PTHR11904:SF9">
    <property type="entry name" value="PURINE NUCLEOSIDE PHOSPHORYLASE-RELATED"/>
    <property type="match status" value="1"/>
</dbReference>
<dbReference type="GO" id="GO:0009116">
    <property type="term" value="P:nucleoside metabolic process"/>
    <property type="evidence" value="ECO:0007669"/>
    <property type="project" value="InterPro"/>
</dbReference>
<feature type="binding site" evidence="6">
    <location>
        <position position="212"/>
    </location>
    <ligand>
        <name>phosphate</name>
        <dbReference type="ChEBI" id="CHEBI:43474"/>
    </ligand>
</feature>
<dbReference type="NCBIfam" id="NF006054">
    <property type="entry name" value="PRK08202.1"/>
    <property type="match status" value="1"/>
</dbReference>
<dbReference type="Proteomes" id="UP000543030">
    <property type="component" value="Unassembled WGS sequence"/>
</dbReference>
<comment type="caution">
    <text evidence="8">The sequence shown here is derived from an EMBL/GenBank/DDBJ whole genome shotgun (WGS) entry which is preliminary data.</text>
</comment>
<dbReference type="EC" id="2.4.2.1" evidence="5"/>
<protein>
    <recommendedName>
        <fullName evidence="5">Purine nucleoside phosphorylase</fullName>
        <ecNumber evidence="5">2.4.2.1</ecNumber>
    </recommendedName>
    <alternativeName>
        <fullName evidence="5">Inosine-guanosine phosphorylase</fullName>
    </alternativeName>
</protein>
<feature type="binding site" evidence="6">
    <location>
        <position position="61"/>
    </location>
    <ligand>
        <name>phosphate</name>
        <dbReference type="ChEBI" id="CHEBI:43474"/>
    </ligand>
</feature>
<keyword evidence="9" id="KW-1185">Reference proteome</keyword>
<gene>
    <name evidence="8" type="ORF">HNQ50_002006</name>
</gene>
<dbReference type="UniPathway" id="UPA00606"/>
<feature type="binding site" evidence="6">
    <location>
        <position position="193"/>
    </location>
    <ligand>
        <name>a purine D-ribonucleoside</name>
        <dbReference type="ChEBI" id="CHEBI:142355"/>
    </ligand>
</feature>
<dbReference type="PANTHER" id="PTHR11904">
    <property type="entry name" value="METHYLTHIOADENOSINE/PURINE NUCLEOSIDE PHOSPHORYLASE"/>
    <property type="match status" value="1"/>
</dbReference>
<organism evidence="8 9">
    <name type="scientific">Silvimonas terrae</name>
    <dbReference type="NCBI Taxonomy" id="300266"/>
    <lineage>
        <taxon>Bacteria</taxon>
        <taxon>Pseudomonadati</taxon>
        <taxon>Pseudomonadota</taxon>
        <taxon>Betaproteobacteria</taxon>
        <taxon>Neisseriales</taxon>
        <taxon>Chitinibacteraceae</taxon>
        <taxon>Silvimonas</taxon>
    </lineage>
</organism>
<evidence type="ECO:0000256" key="6">
    <source>
        <dbReference type="PIRSR" id="PIRSR000477-2"/>
    </source>
</evidence>
<sequence length="275" mass="29519">MLDQAPYAAAELIRQRMPGFQPHAALILGSGLGALADTMTHAVSIDYTELPGFPVSSVVGHAGQLVAGWLEGVPVLCMKGRGHFYEGRGMPVMMTAVRAFKLLGCEFLLATNAAGSMRKEVGPGRLVALTDHINFMPESPLVGPNDDRFGPRFFSLANAYDRELRAELAAVATSLDIDLAEGVFAGYTGPNFETPAEIRMMQTLGCDVVGMSIVPEVLAARHCGLKVLAVSAMTNYAEGLSDTPLSHEQTLRCAAMAAEDFMRLLRAFFAQRVAR</sequence>
<feature type="binding site" evidence="6">
    <location>
        <begin position="81"/>
        <end position="83"/>
    </location>
    <ligand>
        <name>phosphate</name>
        <dbReference type="ChEBI" id="CHEBI:43474"/>
    </ligand>
</feature>
<dbReference type="InterPro" id="IPR000845">
    <property type="entry name" value="Nucleoside_phosphorylase_d"/>
</dbReference>
<reference evidence="8 9" key="1">
    <citation type="submission" date="2020-08" db="EMBL/GenBank/DDBJ databases">
        <title>Genomic Encyclopedia of Type Strains, Phase IV (KMG-IV): sequencing the most valuable type-strain genomes for metagenomic binning, comparative biology and taxonomic classification.</title>
        <authorList>
            <person name="Goeker M."/>
        </authorList>
    </citation>
    <scope>NUCLEOTIDE SEQUENCE [LARGE SCALE GENOMIC DNA]</scope>
    <source>
        <strain evidence="8 9">DSM 18233</strain>
    </source>
</reference>
<accession>A0A840RG51</accession>
<evidence type="ECO:0000259" key="7">
    <source>
        <dbReference type="Pfam" id="PF01048"/>
    </source>
</evidence>
<feature type="domain" description="Nucleoside phosphorylase" evidence="7">
    <location>
        <begin position="25"/>
        <end position="269"/>
    </location>
</feature>
<dbReference type="AlphaFoldDB" id="A0A840RG51"/>
<dbReference type="InterPro" id="IPR011268">
    <property type="entry name" value="Purine_phosphorylase"/>
</dbReference>
<dbReference type="CDD" id="cd09009">
    <property type="entry name" value="PNP-EcPNPII_like"/>
    <property type="match status" value="1"/>
</dbReference>
<dbReference type="NCBIfam" id="TIGR01699">
    <property type="entry name" value="XAPA"/>
    <property type="match status" value="1"/>
</dbReference>
<evidence type="ECO:0000256" key="2">
    <source>
        <dbReference type="ARBA" id="ARBA00006751"/>
    </source>
</evidence>
<evidence type="ECO:0000313" key="8">
    <source>
        <dbReference type="EMBL" id="MBB5191283.1"/>
    </source>
</evidence>
<dbReference type="PIRSF" id="PIRSF000477">
    <property type="entry name" value="PurNPase"/>
    <property type="match status" value="1"/>
</dbReference>
<dbReference type="SUPFAM" id="SSF53167">
    <property type="entry name" value="Purine and uridine phosphorylases"/>
    <property type="match status" value="1"/>
</dbReference>
<dbReference type="Pfam" id="PF01048">
    <property type="entry name" value="PNP_UDP_1"/>
    <property type="match status" value="1"/>
</dbReference>
<evidence type="ECO:0000256" key="1">
    <source>
        <dbReference type="ARBA" id="ARBA00005058"/>
    </source>
</evidence>
<keyword evidence="3 5" id="KW-0328">Glycosyltransferase</keyword>
<dbReference type="GO" id="GO:0005737">
    <property type="term" value="C:cytoplasm"/>
    <property type="evidence" value="ECO:0007669"/>
    <property type="project" value="InterPro"/>
</dbReference>
<dbReference type="EMBL" id="JACHHN010000003">
    <property type="protein sequence ID" value="MBB5191283.1"/>
    <property type="molecule type" value="Genomic_DNA"/>
</dbReference>
<name>A0A840RG51_9NEIS</name>
<dbReference type="InterPro" id="IPR035994">
    <property type="entry name" value="Nucleoside_phosphorylase_sf"/>
</dbReference>
<comment type="pathway">
    <text evidence="1 5">Purine metabolism; purine nucleoside salvage.</text>
</comment>
<feature type="binding site" evidence="6">
    <location>
        <position position="235"/>
    </location>
    <ligand>
        <name>a purine D-ribonucleoside</name>
        <dbReference type="ChEBI" id="CHEBI:142355"/>
    </ligand>
</feature>
<evidence type="ECO:0000256" key="3">
    <source>
        <dbReference type="ARBA" id="ARBA00022676"/>
    </source>
</evidence>
<dbReference type="RefSeq" id="WP_184100016.1">
    <property type="nucleotide sequence ID" value="NZ_JACHHN010000003.1"/>
</dbReference>
<proteinExistence type="inferred from homology"/>
<dbReference type="Gene3D" id="3.40.50.1580">
    <property type="entry name" value="Nucleoside phosphorylase domain"/>
    <property type="match status" value="1"/>
</dbReference>
<evidence type="ECO:0000313" key="9">
    <source>
        <dbReference type="Proteomes" id="UP000543030"/>
    </source>
</evidence>